<dbReference type="Proteomes" id="UP000653674">
    <property type="component" value="Unassembled WGS sequence"/>
</dbReference>
<keyword evidence="4" id="KW-0133">Cell shape</keyword>
<dbReference type="PANTHER" id="PTHR47019">
    <property type="entry name" value="LIPID II FLIPPASE MURJ"/>
    <property type="match status" value="1"/>
</dbReference>
<dbReference type="AlphaFoldDB" id="A0A8J3LT84"/>
<feature type="transmembrane region" description="Helical" evidence="8">
    <location>
        <begin position="31"/>
        <end position="55"/>
    </location>
</feature>
<evidence type="ECO:0000256" key="6">
    <source>
        <dbReference type="ARBA" id="ARBA00022989"/>
    </source>
</evidence>
<dbReference type="GO" id="GO:0009252">
    <property type="term" value="P:peptidoglycan biosynthetic process"/>
    <property type="evidence" value="ECO:0007669"/>
    <property type="project" value="UniProtKB-KW"/>
</dbReference>
<dbReference type="GO" id="GO:0008360">
    <property type="term" value="P:regulation of cell shape"/>
    <property type="evidence" value="ECO:0007669"/>
    <property type="project" value="UniProtKB-KW"/>
</dbReference>
<dbReference type="InterPro" id="IPR004268">
    <property type="entry name" value="MurJ"/>
</dbReference>
<keyword evidence="6 8" id="KW-1133">Transmembrane helix</keyword>
<dbReference type="GO" id="GO:0034204">
    <property type="term" value="P:lipid translocation"/>
    <property type="evidence" value="ECO:0007669"/>
    <property type="project" value="TreeGrafter"/>
</dbReference>
<evidence type="ECO:0000256" key="4">
    <source>
        <dbReference type="ARBA" id="ARBA00022960"/>
    </source>
</evidence>
<evidence type="ECO:0000256" key="3">
    <source>
        <dbReference type="ARBA" id="ARBA00022692"/>
    </source>
</evidence>
<organism evidence="9 10">
    <name type="scientific">Planosporangium flavigriseum</name>
    <dbReference type="NCBI Taxonomy" id="373681"/>
    <lineage>
        <taxon>Bacteria</taxon>
        <taxon>Bacillati</taxon>
        <taxon>Actinomycetota</taxon>
        <taxon>Actinomycetes</taxon>
        <taxon>Micromonosporales</taxon>
        <taxon>Micromonosporaceae</taxon>
        <taxon>Planosporangium</taxon>
    </lineage>
</organism>
<feature type="transmembrane region" description="Helical" evidence="8">
    <location>
        <begin position="110"/>
        <end position="134"/>
    </location>
</feature>
<evidence type="ECO:0000313" key="10">
    <source>
        <dbReference type="Proteomes" id="UP000653674"/>
    </source>
</evidence>
<accession>A0A8J3LT84</accession>
<dbReference type="GO" id="GO:0005886">
    <property type="term" value="C:plasma membrane"/>
    <property type="evidence" value="ECO:0007669"/>
    <property type="project" value="UniProtKB-SubCell"/>
</dbReference>
<feature type="transmembrane region" description="Helical" evidence="8">
    <location>
        <begin position="219"/>
        <end position="244"/>
    </location>
</feature>
<name>A0A8J3LT84_9ACTN</name>
<keyword evidence="2" id="KW-1003">Cell membrane</keyword>
<feature type="transmembrane region" description="Helical" evidence="8">
    <location>
        <begin position="336"/>
        <end position="359"/>
    </location>
</feature>
<keyword evidence="3 8" id="KW-0812">Transmembrane</keyword>
<dbReference type="InterPro" id="IPR051050">
    <property type="entry name" value="Lipid_II_flippase_MurJ/MviN"/>
</dbReference>
<evidence type="ECO:0000256" key="5">
    <source>
        <dbReference type="ARBA" id="ARBA00022984"/>
    </source>
</evidence>
<evidence type="ECO:0008006" key="11">
    <source>
        <dbReference type="Google" id="ProtNLM"/>
    </source>
</evidence>
<feature type="transmembrane region" description="Helical" evidence="8">
    <location>
        <begin position="474"/>
        <end position="495"/>
    </location>
</feature>
<gene>
    <name evidence="9" type="ORF">Pfl04_46020</name>
</gene>
<evidence type="ECO:0000256" key="1">
    <source>
        <dbReference type="ARBA" id="ARBA00004651"/>
    </source>
</evidence>
<dbReference type="PANTHER" id="PTHR47019:SF1">
    <property type="entry name" value="LIPID II FLIPPASE MURJ"/>
    <property type="match status" value="1"/>
</dbReference>
<protein>
    <recommendedName>
        <fullName evidence="11">Peptidoglycan lipid II flippase</fullName>
    </recommendedName>
</protein>
<feature type="transmembrane region" description="Helical" evidence="8">
    <location>
        <begin position="186"/>
        <end position="207"/>
    </location>
</feature>
<feature type="transmembrane region" description="Helical" evidence="8">
    <location>
        <begin position="440"/>
        <end position="462"/>
    </location>
</feature>
<dbReference type="Pfam" id="PF03023">
    <property type="entry name" value="MurJ"/>
    <property type="match status" value="1"/>
</dbReference>
<keyword evidence="5" id="KW-0573">Peptidoglycan synthesis</keyword>
<dbReference type="EMBL" id="BONU01000047">
    <property type="protein sequence ID" value="GIG76198.1"/>
    <property type="molecule type" value="Genomic_DNA"/>
</dbReference>
<sequence length="572" mass="57302">MRDTSEVTEVTRANSATAPGRMPRAARLASAALLIAVLTVAARLAGFARTLVFVHAVGDRDLGDIYQSANTVPNIIFEIVAGGALASLVVPMLAGAIARGDRAAVSATASALLTWVLTLLVPAAAIVALAAGPIVRTLDPGADARAAAVGADMLRVFAPQLPLYGVGIVLTGVLQAHRRFAWPVLAPLLSSVTVMGAYACFAVVAGRRPDVAHVSGSDIAVLSVGTTFGVAVLSLCLLIPLRGLRLRLRPTYSFEQSAATTVRRLAAAGAVTVAAQQLAVALTIVLANGGVAGTLVQFTVAQTVYLLPWAVLALPIATSAYPALAEAAAGENRAAYAAILAGATRGLVLLACLGAAALAAAAQPLAWALASTTASPARVAAGIACLAPGLLGYALFALLSRALYARGDTRHAAAATVLGWAGVALAALLLSRALPGTARVAALALANSAGMLLLGALLLAGVARRAGRAAIDGLARTLGASVIAGFVAAAAGVGVRRLVWGDATPGVAGAVGQGMLSGAVVAAAFLGVAYVLDPRDVRPLLAGLVRRVARFRSQAPDSASPANGRRQGGLEQ</sequence>
<proteinExistence type="predicted"/>
<evidence type="ECO:0000313" key="9">
    <source>
        <dbReference type="EMBL" id="GIG76198.1"/>
    </source>
</evidence>
<comment type="caution">
    <text evidence="9">The sequence shown here is derived from an EMBL/GenBank/DDBJ whole genome shotgun (WGS) entry which is preliminary data.</text>
</comment>
<evidence type="ECO:0000256" key="7">
    <source>
        <dbReference type="ARBA" id="ARBA00023136"/>
    </source>
</evidence>
<evidence type="ECO:0000256" key="2">
    <source>
        <dbReference type="ARBA" id="ARBA00022475"/>
    </source>
</evidence>
<feature type="transmembrane region" description="Helical" evidence="8">
    <location>
        <begin position="265"/>
        <end position="286"/>
    </location>
</feature>
<comment type="subcellular location">
    <subcellularLocation>
        <location evidence="1">Cell membrane</location>
        <topology evidence="1">Multi-pass membrane protein</topology>
    </subcellularLocation>
</comment>
<evidence type="ECO:0000256" key="8">
    <source>
        <dbReference type="SAM" id="Phobius"/>
    </source>
</evidence>
<dbReference type="PRINTS" id="PR01806">
    <property type="entry name" value="VIRFACTRMVIN"/>
</dbReference>
<dbReference type="GO" id="GO:0015648">
    <property type="term" value="F:lipid-linked peptidoglycan transporter activity"/>
    <property type="evidence" value="ECO:0007669"/>
    <property type="project" value="TreeGrafter"/>
</dbReference>
<keyword evidence="10" id="KW-1185">Reference proteome</keyword>
<feature type="transmembrane region" description="Helical" evidence="8">
    <location>
        <begin position="154"/>
        <end position="174"/>
    </location>
</feature>
<feature type="transmembrane region" description="Helical" evidence="8">
    <location>
        <begin position="507"/>
        <end position="532"/>
    </location>
</feature>
<feature type="transmembrane region" description="Helical" evidence="8">
    <location>
        <begin position="306"/>
        <end position="324"/>
    </location>
</feature>
<feature type="transmembrane region" description="Helical" evidence="8">
    <location>
        <begin position="75"/>
        <end position="98"/>
    </location>
</feature>
<feature type="transmembrane region" description="Helical" evidence="8">
    <location>
        <begin position="379"/>
        <end position="400"/>
    </location>
</feature>
<reference evidence="9" key="1">
    <citation type="submission" date="2021-01" db="EMBL/GenBank/DDBJ databases">
        <title>Whole genome shotgun sequence of Planosporangium flavigriseum NBRC 105377.</title>
        <authorList>
            <person name="Komaki H."/>
            <person name="Tamura T."/>
        </authorList>
    </citation>
    <scope>NUCLEOTIDE SEQUENCE</scope>
    <source>
        <strain evidence="9">NBRC 105377</strain>
    </source>
</reference>
<feature type="transmembrane region" description="Helical" evidence="8">
    <location>
        <begin position="412"/>
        <end position="434"/>
    </location>
</feature>
<keyword evidence="7 8" id="KW-0472">Membrane</keyword>